<dbReference type="InterPro" id="IPR016667">
    <property type="entry name" value="Caps_polysacc_synth_CpsB/CapC"/>
</dbReference>
<dbReference type="Gene3D" id="3.20.20.140">
    <property type="entry name" value="Metal-dependent hydrolases"/>
    <property type="match status" value="1"/>
</dbReference>
<dbReference type="GO" id="GO:0004725">
    <property type="term" value="F:protein tyrosine phosphatase activity"/>
    <property type="evidence" value="ECO:0007669"/>
    <property type="project" value="UniProtKB-EC"/>
</dbReference>
<comment type="similarity">
    <text evidence="1">Belongs to the metallo-dependent hydrolases superfamily. CpsB/CapC family.</text>
</comment>
<evidence type="ECO:0000313" key="6">
    <source>
        <dbReference type="Proteomes" id="UP000219281"/>
    </source>
</evidence>
<gene>
    <name evidence="5" type="ORF">SAMN06297358_4277</name>
</gene>
<proteinExistence type="inferred from homology"/>
<dbReference type="GO" id="GO:0030145">
    <property type="term" value="F:manganese ion binding"/>
    <property type="evidence" value="ECO:0007669"/>
    <property type="project" value="InterPro"/>
</dbReference>
<protein>
    <recommendedName>
        <fullName evidence="2">protein-tyrosine-phosphatase</fullName>
        <ecNumber evidence="2">3.1.3.48</ecNumber>
    </recommendedName>
</protein>
<sequence>MFGLFKKRGKEPNIDFSSVVTDMHSHIIPSIDDGAPNLEASLVMAKKYVDLGFKKVIATPHVMADFYRNTPDTINKGLDVLKEGLLKNEINLEVEAAAEYYFDETFINKLNRKEVLGFGNNYLLFELSYINQPPNLLDVLFKIQDAGFYPVLAHPERYPYYHGSIENYQQIIEYGCFLQLNTISLTGYYGKGVKNAAESLVDHHCISFLGSDMHHLRHAKALKESLNLSRVEKLIQQGHLNNVLL</sequence>
<evidence type="ECO:0000256" key="1">
    <source>
        <dbReference type="ARBA" id="ARBA00005750"/>
    </source>
</evidence>
<comment type="catalytic activity">
    <reaction evidence="4">
        <text>O-phospho-L-tyrosyl-[protein] + H2O = L-tyrosyl-[protein] + phosphate</text>
        <dbReference type="Rhea" id="RHEA:10684"/>
        <dbReference type="Rhea" id="RHEA-COMP:10136"/>
        <dbReference type="Rhea" id="RHEA-COMP:20101"/>
        <dbReference type="ChEBI" id="CHEBI:15377"/>
        <dbReference type="ChEBI" id="CHEBI:43474"/>
        <dbReference type="ChEBI" id="CHEBI:46858"/>
        <dbReference type="ChEBI" id="CHEBI:61978"/>
        <dbReference type="EC" id="3.1.3.48"/>
    </reaction>
</comment>
<keyword evidence="3" id="KW-0378">Hydrolase</keyword>
<name>A0A286AF84_9SPHI</name>
<organism evidence="5 6">
    <name type="scientific">Pedobacter xixiisoli</name>
    <dbReference type="NCBI Taxonomy" id="1476464"/>
    <lineage>
        <taxon>Bacteria</taxon>
        <taxon>Pseudomonadati</taxon>
        <taxon>Bacteroidota</taxon>
        <taxon>Sphingobacteriia</taxon>
        <taxon>Sphingobacteriales</taxon>
        <taxon>Sphingobacteriaceae</taxon>
        <taxon>Pedobacter</taxon>
    </lineage>
</organism>
<dbReference type="Proteomes" id="UP000219281">
    <property type="component" value="Unassembled WGS sequence"/>
</dbReference>
<evidence type="ECO:0000256" key="4">
    <source>
        <dbReference type="ARBA" id="ARBA00051722"/>
    </source>
</evidence>
<dbReference type="PIRSF" id="PIRSF016557">
    <property type="entry name" value="Caps_synth_CpsB"/>
    <property type="match status" value="1"/>
</dbReference>
<dbReference type="EC" id="3.1.3.48" evidence="2"/>
<dbReference type="PANTHER" id="PTHR39181">
    <property type="entry name" value="TYROSINE-PROTEIN PHOSPHATASE YWQE"/>
    <property type="match status" value="1"/>
</dbReference>
<dbReference type="Pfam" id="PF19567">
    <property type="entry name" value="CpsB_CapC"/>
    <property type="match status" value="1"/>
</dbReference>
<evidence type="ECO:0000256" key="3">
    <source>
        <dbReference type="ARBA" id="ARBA00022801"/>
    </source>
</evidence>
<dbReference type="EMBL" id="OCMT01000005">
    <property type="protein sequence ID" value="SOD20552.1"/>
    <property type="molecule type" value="Genomic_DNA"/>
</dbReference>
<dbReference type="OrthoDB" id="9788539at2"/>
<keyword evidence="6" id="KW-1185">Reference proteome</keyword>
<accession>A0A286AF84</accession>
<dbReference type="SUPFAM" id="SSF89550">
    <property type="entry name" value="PHP domain-like"/>
    <property type="match status" value="1"/>
</dbReference>
<dbReference type="InterPro" id="IPR016195">
    <property type="entry name" value="Pol/histidinol_Pase-like"/>
</dbReference>
<dbReference type="AlphaFoldDB" id="A0A286AF84"/>
<dbReference type="RefSeq" id="WP_097134048.1">
    <property type="nucleotide sequence ID" value="NZ_OCMT01000005.1"/>
</dbReference>
<evidence type="ECO:0000313" key="5">
    <source>
        <dbReference type="EMBL" id="SOD20552.1"/>
    </source>
</evidence>
<dbReference type="PANTHER" id="PTHR39181:SF1">
    <property type="entry name" value="TYROSINE-PROTEIN PHOSPHATASE YWQE"/>
    <property type="match status" value="1"/>
</dbReference>
<reference evidence="6" key="1">
    <citation type="submission" date="2017-09" db="EMBL/GenBank/DDBJ databases">
        <authorList>
            <person name="Varghese N."/>
            <person name="Submissions S."/>
        </authorList>
    </citation>
    <scope>NUCLEOTIDE SEQUENCE [LARGE SCALE GENOMIC DNA]</scope>
    <source>
        <strain evidence="6">CGMCC 1.12803</strain>
    </source>
</reference>
<evidence type="ECO:0000256" key="2">
    <source>
        <dbReference type="ARBA" id="ARBA00013064"/>
    </source>
</evidence>